<gene>
    <name evidence="2" type="ORF">F4V48_09780</name>
</gene>
<keyword evidence="1" id="KW-1133">Transmembrane helix</keyword>
<reference evidence="2 3" key="1">
    <citation type="submission" date="2019-09" db="EMBL/GenBank/DDBJ databases">
        <title>Draft genome sequence of various Type strains from the CCUG.</title>
        <authorList>
            <person name="Pineiro-Iglesias B."/>
            <person name="Tunovic T."/>
            <person name="Unosson C."/>
            <person name="Inganas E."/>
            <person name="Ohlen M."/>
            <person name="Cardew S."/>
            <person name="Jensie-Markopoulos S."/>
            <person name="Salva-Serra F."/>
            <person name="Jaen-Luchoro D."/>
            <person name="Karlsson R."/>
            <person name="Svensson-Stadler L."/>
            <person name="Chun J."/>
            <person name="Moore E."/>
        </authorList>
    </citation>
    <scope>NUCLEOTIDE SEQUENCE [LARGE SCALE GENOMIC DNA]</scope>
    <source>
        <strain evidence="2 3">CCUG 32210T</strain>
    </source>
</reference>
<keyword evidence="1" id="KW-0812">Transmembrane</keyword>
<proteinExistence type="predicted"/>
<feature type="transmembrane region" description="Helical" evidence="1">
    <location>
        <begin position="39"/>
        <end position="63"/>
    </location>
</feature>
<comment type="caution">
    <text evidence="2">The sequence shown here is derived from an EMBL/GenBank/DDBJ whole genome shotgun (WGS) entry which is preliminary data.</text>
</comment>
<feature type="transmembrane region" description="Helical" evidence="1">
    <location>
        <begin position="83"/>
        <end position="110"/>
    </location>
</feature>
<dbReference type="EMBL" id="VXKC01000024">
    <property type="protein sequence ID" value="KAA8700933.1"/>
    <property type="molecule type" value="Genomic_DNA"/>
</dbReference>
<evidence type="ECO:0000313" key="3">
    <source>
        <dbReference type="Proteomes" id="UP000325203"/>
    </source>
</evidence>
<accession>A0A5M9PWW1</accession>
<evidence type="ECO:0000313" key="2">
    <source>
        <dbReference type="EMBL" id="KAA8700933.1"/>
    </source>
</evidence>
<feature type="transmembrane region" description="Helical" evidence="1">
    <location>
        <begin position="6"/>
        <end position="27"/>
    </location>
</feature>
<sequence>MIVEKILYFFVALTVIIAIFTLFNAVVYKKYGKMKWVKFISLSVVFIIAGIGLFFLAHYFVYLPYVNGFCRFIDNIFRAFLKYLPMFSLALWFIGPFVLVSVIIAVGTIIEKIQIKAKYRKWEKNNQPELTTEGEENIIPNTEEVQFSLDGAVLTEFKYESVFGLQKAYELSKAKGLQISKIDDGFVAVYANKIGMDDLANLLNENNIPFEPLPNRPTLTVIHPDGAMSVTVKESLEKLKGKISK</sequence>
<dbReference type="AlphaFoldDB" id="A0A5M9PWW1"/>
<dbReference type="RefSeq" id="WP_058210474.1">
    <property type="nucleotide sequence ID" value="NZ_JBHSBR010000064.1"/>
</dbReference>
<organism evidence="2 3">
    <name type="scientific">Lactococcus lactis subsp. hordniae</name>
    <dbReference type="NCBI Taxonomy" id="203404"/>
    <lineage>
        <taxon>Bacteria</taxon>
        <taxon>Bacillati</taxon>
        <taxon>Bacillota</taxon>
        <taxon>Bacilli</taxon>
        <taxon>Lactobacillales</taxon>
        <taxon>Streptococcaceae</taxon>
        <taxon>Lactococcus</taxon>
    </lineage>
</organism>
<keyword evidence="1" id="KW-0472">Membrane</keyword>
<protein>
    <submittedName>
        <fullName evidence="2">Uncharacterized protein</fullName>
    </submittedName>
</protein>
<name>A0A5M9PWW1_LACLH</name>
<evidence type="ECO:0000256" key="1">
    <source>
        <dbReference type="SAM" id="Phobius"/>
    </source>
</evidence>
<dbReference type="Proteomes" id="UP000325203">
    <property type="component" value="Unassembled WGS sequence"/>
</dbReference>